<name>A0AAN0P7Y3_ACISD</name>
<evidence type="ECO:0000313" key="1">
    <source>
        <dbReference type="EMBL" id="ADI90454.1"/>
    </source>
</evidence>
<organism evidence="1 2">
    <name type="scientific">Acinetobacter oleivorans (strain JCM 16667 / KCTC 23045 / DR1)</name>
    <dbReference type="NCBI Taxonomy" id="436717"/>
    <lineage>
        <taxon>Bacteria</taxon>
        <taxon>Pseudomonadati</taxon>
        <taxon>Pseudomonadota</taxon>
        <taxon>Gammaproteobacteria</taxon>
        <taxon>Moraxellales</taxon>
        <taxon>Moraxellaceae</taxon>
        <taxon>Acinetobacter</taxon>
    </lineage>
</organism>
<gene>
    <name evidence="1" type="ordered locus">AOLE_07815</name>
</gene>
<accession>A0AAN0P7Y3</accession>
<dbReference type="KEGG" id="acd:AOLE_07815"/>
<reference evidence="1 2" key="1">
    <citation type="journal article" date="2010" name="J. Bacteriol.">
        <title>Complete genome sequence of the diesel-degrading Acinetobacter sp. strain DR1.</title>
        <authorList>
            <person name="Jung J."/>
            <person name="Baek J.H."/>
            <person name="Park W."/>
        </authorList>
    </citation>
    <scope>NUCLEOTIDE SEQUENCE [LARGE SCALE GENOMIC DNA]</scope>
    <source>
        <strain evidence="2">JCM 16667 / KCTC 23045 / DR1</strain>
    </source>
</reference>
<protein>
    <submittedName>
        <fullName evidence="1">Uncharacterized protein</fullName>
    </submittedName>
</protein>
<evidence type="ECO:0000313" key="2">
    <source>
        <dbReference type="Proteomes" id="UP000000392"/>
    </source>
</evidence>
<dbReference type="EMBL" id="CP002080">
    <property type="protein sequence ID" value="ADI90454.1"/>
    <property type="molecule type" value="Genomic_DNA"/>
</dbReference>
<dbReference type="Proteomes" id="UP000000392">
    <property type="component" value="Chromosome"/>
</dbReference>
<proteinExistence type="predicted"/>
<dbReference type="AlphaFoldDB" id="A0AAN0P7Y3"/>
<sequence length="620" mass="67318">MIGTDQNQEKTHMSDFRYLKWKAKGWFKMTVLSDEVRKKYDAQRIATAQCQNYYFKGTDEFENGFDSAQVESGEYPEVLKAIFDSIGIEHAPEVDKAVMYGVAQYQTRHGGELPHPSIIAAALTAGLNGAKQITALPAEALSYYDSLNESGFDDVNHQHHESVSIVPAITVATIANVIAYATPIVAMIPNSNGSNEVPLVSIRFVTNRDFGAMKKSEYLDGANASKPYVEGRFRFALSNGGAGLTYSVTARTSYADYKAKTPDANAKLLPFLAGNVSIKINGKEVAHTRNRTKSKLTGKISAIAEKDIVINGVEYRVVGSEIDITASKISVTLNQALPAGAKVEVYLVADFDARDGNNNYLMIPVGVDFEPEYENLVASPIMAQVTLSTLLQSQVNNELKLGFLGQALAIVQGKIFLEQTVRLLGEAKDLAEYSKREVTFDASRGVTGKLAAAFNTTADLFGEVNKFISAAKLDINQRTGGSTVAYDLYVGDSGAVFFNQLSSDKMPTKTGYTAGYGQIVRIGTLADGTNVYHAPSAQELVAEADTAFDMLLIGRGNEPIRAPFVGFIQTPLSVIETRPDARESVLTLIGSQAAEMNPFERYADQGYVIHCINMPSLKNS</sequence>